<dbReference type="InterPro" id="IPR002849">
    <property type="entry name" value="DUF131"/>
</dbReference>
<dbReference type="InParanoid" id="Q8TWM6"/>
<sequence>MIALRVEDVLKAGVLITFVGIVLTALAILLLAIKNASGRGEWGGVILIGPVPIVVGSSPKMALIVAVLALAMMLIMLFLMWSAAKGFR</sequence>
<reference evidence="2 3" key="1">
    <citation type="journal article" date="2002" name="Proc. Natl. Acad. Sci. U.S.A.">
        <title>The complete genome of hyperthermophile Methanopyrus kandleri AV19 and monophyly of archaeal methanogens.</title>
        <authorList>
            <person name="Slesarev A.I."/>
            <person name="Mezhevaya K.V."/>
            <person name="Makarova K.S."/>
            <person name="Polushin N.N."/>
            <person name="Shcherbinina O.V."/>
            <person name="Shakhova V.V."/>
            <person name="Belova G.I."/>
            <person name="Aravind L."/>
            <person name="Natale D.A."/>
            <person name="Rogozin I.B."/>
            <person name="Tatusov R.L."/>
            <person name="Wolf Y.I."/>
            <person name="Stetter K.O."/>
            <person name="Malykh A.G."/>
            <person name="Koonin E.V."/>
            <person name="Kozyavkin S.A."/>
        </authorList>
    </citation>
    <scope>NUCLEOTIDE SEQUENCE [LARGE SCALE GENOMIC DNA]</scope>
    <source>
        <strain evidence="3">AV19 / DSM 6324 / JCM 9639 / NBRC 100938</strain>
    </source>
</reference>
<evidence type="ECO:0000313" key="2">
    <source>
        <dbReference type="EMBL" id="AAM02220.1"/>
    </source>
</evidence>
<dbReference type="STRING" id="190192.MK1007"/>
<feature type="transmembrane region" description="Helical" evidence="1">
    <location>
        <begin position="12"/>
        <end position="33"/>
    </location>
</feature>
<organism evidence="2 3">
    <name type="scientific">Methanopyrus kandleri (strain AV19 / DSM 6324 / JCM 9639 / NBRC 100938)</name>
    <dbReference type="NCBI Taxonomy" id="190192"/>
    <lineage>
        <taxon>Archaea</taxon>
        <taxon>Methanobacteriati</taxon>
        <taxon>Methanobacteriota</taxon>
        <taxon>Methanomada group</taxon>
        <taxon>Methanopyri</taxon>
        <taxon>Methanopyrales</taxon>
        <taxon>Methanopyraceae</taxon>
        <taxon>Methanopyrus</taxon>
    </lineage>
</organism>
<dbReference type="RefSeq" id="WP_011019375.1">
    <property type="nucleotide sequence ID" value="NC_003551.1"/>
</dbReference>
<dbReference type="HOGENOM" id="CLU_149108_2_0_2"/>
<evidence type="ECO:0000313" key="3">
    <source>
        <dbReference type="Proteomes" id="UP000001826"/>
    </source>
</evidence>
<keyword evidence="1" id="KW-0812">Transmembrane</keyword>
<dbReference type="AlphaFoldDB" id="Q8TWM6"/>
<name>Q8TWM6_METKA</name>
<proteinExistence type="predicted"/>
<protein>
    <submittedName>
        <fullName evidence="2">Uncharacterized archaeal membrane protein</fullName>
    </submittedName>
</protein>
<feature type="transmembrane region" description="Helical" evidence="1">
    <location>
        <begin position="61"/>
        <end position="84"/>
    </location>
</feature>
<dbReference type="PaxDb" id="190192-MK1007"/>
<dbReference type="EMBL" id="AE009439">
    <property type="protein sequence ID" value="AAM02220.1"/>
    <property type="molecule type" value="Genomic_DNA"/>
</dbReference>
<dbReference type="KEGG" id="mka:MK1007"/>
<dbReference type="GeneID" id="1477108"/>
<dbReference type="Proteomes" id="UP000001826">
    <property type="component" value="Chromosome"/>
</dbReference>
<keyword evidence="1" id="KW-1133">Transmembrane helix</keyword>
<accession>Q8TWM6</accession>
<gene>
    <name evidence="2" type="ordered locus">MK1007</name>
</gene>
<dbReference type="EnsemblBacteria" id="AAM02220">
    <property type="protein sequence ID" value="AAM02220"/>
    <property type="gene ID" value="MK1007"/>
</dbReference>
<dbReference type="NCBIfam" id="TIGR00304">
    <property type="entry name" value="TIGR00304 family membrane protein"/>
    <property type="match status" value="1"/>
</dbReference>
<dbReference type="Pfam" id="PF01998">
    <property type="entry name" value="DUF131"/>
    <property type="match status" value="1"/>
</dbReference>
<evidence type="ECO:0000256" key="1">
    <source>
        <dbReference type="SAM" id="Phobius"/>
    </source>
</evidence>
<keyword evidence="1" id="KW-0472">Membrane</keyword>
<keyword evidence="3" id="KW-1185">Reference proteome</keyword>